<dbReference type="PANTHER" id="PTHR35395:SF1">
    <property type="entry name" value="DUF6536 DOMAIN-CONTAINING PROTEIN"/>
    <property type="match status" value="1"/>
</dbReference>
<keyword evidence="1" id="KW-0812">Transmembrane</keyword>
<keyword evidence="1" id="KW-0472">Membrane</keyword>
<name>A0A0M9F287_FUSLA</name>
<feature type="transmembrane region" description="Helical" evidence="1">
    <location>
        <begin position="226"/>
        <end position="246"/>
    </location>
</feature>
<keyword evidence="3" id="KW-1185">Reference proteome</keyword>
<accession>A0A0M9F287</accession>
<dbReference type="OrthoDB" id="5429634at2759"/>
<feature type="transmembrane region" description="Helical" evidence="1">
    <location>
        <begin position="323"/>
        <end position="346"/>
    </location>
</feature>
<protein>
    <submittedName>
        <fullName evidence="2">Uncharacterized protein</fullName>
    </submittedName>
</protein>
<sequence>MMLGTESLAYGSWQGRHPVTEAVLELPRWNRYSIFNELMYILEPINDSIAINHTQVSWQRISFQDCMKRYNDPEKSATHWRHLIMVMYNYEDDWRNSTNGWKLSEVYKNSTSMNDTNIANPLWAVSEYIGSATNNKYASKTFTSDYEVVSRPNDSPFQGHYRTVEGPSVWMAGKWDMLGTLNSFDTTAGTLIIDPKVYKNEYRVMQVDHCWSENFKAPCRLDVSNILLLIVCIMCVVKCILCVLVLRLRVWGDGDPPLMTPGDAIASFISKPDKETKGMCTLTWKDLASPPGDSTQGFKWLEGPRQWRTPSSSKFGTAVPRKIWIISYLLIGSSLVVAATMLGLSLGNQSLSESRFGHSQSNASFNDKIFRGRGLLQLTIVANFPQVVLSLCYLAYNGLFTRMLAELEWSKRSIEFRALRVAEPKGSQNSTYRLQLPYRFSIPLIIISTIPHRLYSNCIYTRNNDIYRARYPYDGLFTTLSTREPRGDLVLDISVYSTGDNEHWFKYLSLRSETNPGKCLSRHGEEQGATLMNDPAHGWVTEKQILTPNLRAIAVTFDEKWATRH</sequence>
<gene>
    <name evidence="2" type="ORF">FLAG1_02593</name>
</gene>
<dbReference type="EMBL" id="JXCE01000025">
    <property type="protein sequence ID" value="KPA44543.1"/>
    <property type="molecule type" value="Genomic_DNA"/>
</dbReference>
<dbReference type="PANTHER" id="PTHR35395">
    <property type="entry name" value="DUF6536 DOMAIN-CONTAINING PROTEIN"/>
    <property type="match status" value="1"/>
</dbReference>
<dbReference type="Proteomes" id="UP000037904">
    <property type="component" value="Unassembled WGS sequence"/>
</dbReference>
<feature type="transmembrane region" description="Helical" evidence="1">
    <location>
        <begin position="375"/>
        <end position="396"/>
    </location>
</feature>
<evidence type="ECO:0000256" key="1">
    <source>
        <dbReference type="SAM" id="Phobius"/>
    </source>
</evidence>
<evidence type="ECO:0000313" key="3">
    <source>
        <dbReference type="Proteomes" id="UP000037904"/>
    </source>
</evidence>
<dbReference type="AlphaFoldDB" id="A0A0M9F287"/>
<reference evidence="2 3" key="1">
    <citation type="submission" date="2015-04" db="EMBL/GenBank/DDBJ databases">
        <title>The draft genome sequence of Fusarium langsethiae, a T-2/HT-2 mycotoxin producer.</title>
        <authorList>
            <person name="Lysoe E."/>
            <person name="Divon H.H."/>
            <person name="Terzi V."/>
            <person name="Orru L."/>
            <person name="Lamontanara A."/>
            <person name="Kolseth A.-K."/>
            <person name="Frandsen R.J."/>
            <person name="Nielsen K."/>
            <person name="Thrane U."/>
        </authorList>
    </citation>
    <scope>NUCLEOTIDE SEQUENCE [LARGE SCALE GENOMIC DNA]</scope>
    <source>
        <strain evidence="2 3">Fl201059</strain>
    </source>
</reference>
<organism evidence="2 3">
    <name type="scientific">Fusarium langsethiae</name>
    <dbReference type="NCBI Taxonomy" id="179993"/>
    <lineage>
        <taxon>Eukaryota</taxon>
        <taxon>Fungi</taxon>
        <taxon>Dikarya</taxon>
        <taxon>Ascomycota</taxon>
        <taxon>Pezizomycotina</taxon>
        <taxon>Sordariomycetes</taxon>
        <taxon>Hypocreomycetidae</taxon>
        <taxon>Hypocreales</taxon>
        <taxon>Nectriaceae</taxon>
        <taxon>Fusarium</taxon>
    </lineage>
</organism>
<keyword evidence="1" id="KW-1133">Transmembrane helix</keyword>
<proteinExistence type="predicted"/>
<comment type="caution">
    <text evidence="2">The sequence shown here is derived from an EMBL/GenBank/DDBJ whole genome shotgun (WGS) entry which is preliminary data.</text>
</comment>
<evidence type="ECO:0000313" key="2">
    <source>
        <dbReference type="EMBL" id="KPA44543.1"/>
    </source>
</evidence>